<evidence type="ECO:0008006" key="3">
    <source>
        <dbReference type="Google" id="ProtNLM"/>
    </source>
</evidence>
<organism evidence="1 2">
    <name type="scientific">Flexivirga oryzae</name>
    <dbReference type="NCBI Taxonomy" id="1794944"/>
    <lineage>
        <taxon>Bacteria</taxon>
        <taxon>Bacillati</taxon>
        <taxon>Actinomycetota</taxon>
        <taxon>Actinomycetes</taxon>
        <taxon>Micrococcales</taxon>
        <taxon>Dermacoccaceae</taxon>
        <taxon>Flexivirga</taxon>
    </lineage>
</organism>
<name>A0A839NI51_9MICO</name>
<dbReference type="SUPFAM" id="SSF50475">
    <property type="entry name" value="FMN-binding split barrel"/>
    <property type="match status" value="1"/>
</dbReference>
<dbReference type="Proteomes" id="UP000559182">
    <property type="component" value="Unassembled WGS sequence"/>
</dbReference>
<dbReference type="Pfam" id="PF12900">
    <property type="entry name" value="Pyridox_ox_2"/>
    <property type="match status" value="1"/>
</dbReference>
<protein>
    <recommendedName>
        <fullName evidence="3">Pyridoxamine 5'-phosphate oxidase family protein</fullName>
    </recommendedName>
</protein>
<comment type="caution">
    <text evidence="1">The sequence shown here is derived from an EMBL/GenBank/DDBJ whole genome shotgun (WGS) entry which is preliminary data.</text>
</comment>
<reference evidence="1 2" key="1">
    <citation type="submission" date="2020-08" db="EMBL/GenBank/DDBJ databases">
        <title>Sequencing the genomes of 1000 actinobacteria strains.</title>
        <authorList>
            <person name="Klenk H.-P."/>
        </authorList>
    </citation>
    <scope>NUCLEOTIDE SEQUENCE [LARGE SCALE GENOMIC DNA]</scope>
    <source>
        <strain evidence="1 2">DSM 105369</strain>
    </source>
</reference>
<evidence type="ECO:0000313" key="1">
    <source>
        <dbReference type="EMBL" id="MBB2894082.1"/>
    </source>
</evidence>
<dbReference type="Gene3D" id="2.30.110.10">
    <property type="entry name" value="Electron Transport, Fmn-binding Protein, Chain A"/>
    <property type="match status" value="1"/>
</dbReference>
<dbReference type="EMBL" id="JACHVQ010000004">
    <property type="protein sequence ID" value="MBB2894082.1"/>
    <property type="molecule type" value="Genomic_DNA"/>
</dbReference>
<keyword evidence="2" id="KW-1185">Reference proteome</keyword>
<accession>A0A839NI51</accession>
<dbReference type="PANTHER" id="PTHR34071:SF2">
    <property type="entry name" value="FLAVIN-NUCLEOTIDE-BINDING PROTEIN"/>
    <property type="match status" value="1"/>
</dbReference>
<dbReference type="RefSeq" id="WP_183322533.1">
    <property type="nucleotide sequence ID" value="NZ_JACHVQ010000004.1"/>
</dbReference>
<gene>
    <name evidence="1" type="ORF">FHU39_004118</name>
</gene>
<evidence type="ECO:0000313" key="2">
    <source>
        <dbReference type="Proteomes" id="UP000559182"/>
    </source>
</evidence>
<dbReference type="AlphaFoldDB" id="A0A839NI51"/>
<sequence>MTRLEPTRSPEMMSHDRADLDRIFNDALVAHVGFVVGGSPVSMPTAAVLWGDRVVIHGSTGSRWMRTLARGVPASLSMAAVDGVVVARSAFESSVLYRSAVLFGSFTVLDGADKSTALRILTERILPGRTTEVRESSVKEHAATLLLAMPVTRWAVRISDDWPDDDEADLGTEVWAGHARFEPAAVRAVPAPGLAQGIPVPPSVAAIHGIG</sequence>
<dbReference type="PANTHER" id="PTHR34071">
    <property type="entry name" value="5-NITROIMIDAZOLE ANTIBIOTICS RESISTANCE PROTEIN, NIMA-FAMILY-RELATED PROTEIN-RELATED"/>
    <property type="match status" value="1"/>
</dbReference>
<proteinExistence type="predicted"/>
<dbReference type="InterPro" id="IPR012349">
    <property type="entry name" value="Split_barrel_FMN-bd"/>
</dbReference>
<dbReference type="InterPro" id="IPR024747">
    <property type="entry name" value="Pyridox_Oxase-rel"/>
</dbReference>